<dbReference type="AlphaFoldDB" id="A0AAE3DPL0"/>
<feature type="region of interest" description="Disordered" evidence="1">
    <location>
        <begin position="72"/>
        <end position="130"/>
    </location>
</feature>
<reference evidence="2 3" key="1">
    <citation type="submission" date="2021-10" db="EMBL/GenBank/DDBJ databases">
        <title>Anaerobic single-cell dispensing facilitates the cultivation of human gut bacteria.</title>
        <authorList>
            <person name="Afrizal A."/>
        </authorList>
    </citation>
    <scope>NUCLEOTIDE SEQUENCE [LARGE SCALE GENOMIC DNA]</scope>
    <source>
        <strain evidence="2 3">CLA-AA-H244</strain>
    </source>
</reference>
<dbReference type="RefSeq" id="WP_117962793.1">
    <property type="nucleotide sequence ID" value="NZ_JAJEQF010000089.1"/>
</dbReference>
<name>A0AAE3DPL0_9FIRM</name>
<dbReference type="Proteomes" id="UP001199355">
    <property type="component" value="Unassembled WGS sequence"/>
</dbReference>
<evidence type="ECO:0000313" key="2">
    <source>
        <dbReference type="EMBL" id="MCC2169320.1"/>
    </source>
</evidence>
<evidence type="ECO:0000313" key="3">
    <source>
        <dbReference type="Proteomes" id="UP001199355"/>
    </source>
</evidence>
<protein>
    <submittedName>
        <fullName evidence="2">Uncharacterized protein</fullName>
    </submittedName>
</protein>
<feature type="compositionally biased region" description="Low complexity" evidence="1">
    <location>
        <begin position="78"/>
        <end position="102"/>
    </location>
</feature>
<feature type="region of interest" description="Disordered" evidence="1">
    <location>
        <begin position="24"/>
        <end position="52"/>
    </location>
</feature>
<organism evidence="2 3">
    <name type="scientific">Gallintestinimicrobium propionicum</name>
    <dbReference type="NCBI Taxonomy" id="2981770"/>
    <lineage>
        <taxon>Bacteria</taxon>
        <taxon>Bacillati</taxon>
        <taxon>Bacillota</taxon>
        <taxon>Clostridia</taxon>
        <taxon>Lachnospirales</taxon>
        <taxon>Lachnospiraceae</taxon>
        <taxon>Gallintestinimicrobium</taxon>
    </lineage>
</organism>
<evidence type="ECO:0000256" key="1">
    <source>
        <dbReference type="SAM" id="MobiDB-lite"/>
    </source>
</evidence>
<sequence length="183" mass="20257">MSSLIFFIFMIWFIMRIVKNKQKATGQNDPKQTQGSNTPGSAATRTGSTYSTAAGRAKKSAYESAMAFQKTATGSGAGSSSSRLGNSTFGSDGSSSSSTSTTAYLERKAKEDARDHAQEKREEQARLHQETGGRMVGVRYYEWDSIPKGNRVVKCNYCGAENLISERYKPNRYTCYFCREILE</sequence>
<proteinExistence type="predicted"/>
<comment type="caution">
    <text evidence="2">The sequence shown here is derived from an EMBL/GenBank/DDBJ whole genome shotgun (WGS) entry which is preliminary data.</text>
</comment>
<keyword evidence="3" id="KW-1185">Reference proteome</keyword>
<feature type="compositionally biased region" description="Basic and acidic residues" evidence="1">
    <location>
        <begin position="105"/>
        <end position="130"/>
    </location>
</feature>
<dbReference type="EMBL" id="JAJEQF010000089">
    <property type="protein sequence ID" value="MCC2169320.1"/>
    <property type="molecule type" value="Genomic_DNA"/>
</dbReference>
<accession>A0AAE3DPL0</accession>
<gene>
    <name evidence="2" type="ORF">LKD45_16815</name>
</gene>